<reference evidence="12" key="3">
    <citation type="submission" date="2025-09" db="UniProtKB">
        <authorList>
            <consortium name="Ensembl"/>
        </authorList>
    </citation>
    <scope>IDENTIFICATION</scope>
</reference>
<dbReference type="GO" id="GO:0045087">
    <property type="term" value="P:innate immune response"/>
    <property type="evidence" value="ECO:0000318"/>
    <property type="project" value="GO_Central"/>
</dbReference>
<keyword evidence="5" id="KW-0862">Zinc</keyword>
<dbReference type="PRINTS" id="PR01407">
    <property type="entry name" value="BUTYPHLNCDUF"/>
</dbReference>
<reference evidence="12" key="2">
    <citation type="submission" date="2025-08" db="UniProtKB">
        <authorList>
            <consortium name="Ensembl"/>
        </authorList>
    </citation>
    <scope>IDENTIFICATION</scope>
</reference>
<dbReference type="PROSITE" id="PS50089">
    <property type="entry name" value="ZF_RING_2"/>
    <property type="match status" value="1"/>
</dbReference>
<dbReference type="SMART" id="SM00589">
    <property type="entry name" value="PRY"/>
    <property type="match status" value="1"/>
</dbReference>
<dbReference type="InParanoid" id="A0A803TB58"/>
<dbReference type="Proteomes" id="UP000001646">
    <property type="component" value="Chromosome 2"/>
</dbReference>
<dbReference type="GO" id="GO:0005737">
    <property type="term" value="C:cytoplasm"/>
    <property type="evidence" value="ECO:0000318"/>
    <property type="project" value="GO_Central"/>
</dbReference>
<dbReference type="Pfam" id="PF13445">
    <property type="entry name" value="zf-RING_UBOX"/>
    <property type="match status" value="1"/>
</dbReference>
<dbReference type="InterPro" id="IPR027370">
    <property type="entry name" value="Znf-RING_euk"/>
</dbReference>
<dbReference type="PROSITE" id="PS50119">
    <property type="entry name" value="ZF_BBOX"/>
    <property type="match status" value="1"/>
</dbReference>
<dbReference type="CDD" id="cd12888">
    <property type="entry name" value="SPRY_PRY_TRIM7_like"/>
    <property type="match status" value="1"/>
</dbReference>
<evidence type="ECO:0000256" key="1">
    <source>
        <dbReference type="ARBA" id="ARBA00009651"/>
    </source>
</evidence>
<dbReference type="InterPro" id="IPR013320">
    <property type="entry name" value="ConA-like_dom_sf"/>
</dbReference>
<evidence type="ECO:0000259" key="9">
    <source>
        <dbReference type="PROSITE" id="PS50089"/>
    </source>
</evidence>
<dbReference type="SMART" id="SM00336">
    <property type="entry name" value="BBOX"/>
    <property type="match status" value="1"/>
</dbReference>
<evidence type="ECO:0000259" key="11">
    <source>
        <dbReference type="PROSITE" id="PS50188"/>
    </source>
</evidence>
<dbReference type="InterPro" id="IPR001870">
    <property type="entry name" value="B30.2/SPRY"/>
</dbReference>
<keyword evidence="2" id="KW-0800">Toxin</keyword>
<proteinExistence type="inferred from homology"/>
<evidence type="ECO:0000256" key="5">
    <source>
        <dbReference type="ARBA" id="ARBA00022833"/>
    </source>
</evidence>
<dbReference type="InterPro" id="IPR003879">
    <property type="entry name" value="Butyrophylin_SPRY"/>
</dbReference>
<evidence type="ECO:0000256" key="4">
    <source>
        <dbReference type="ARBA" id="ARBA00022771"/>
    </source>
</evidence>
<dbReference type="Ensembl" id="ENSACAT00000045981.1">
    <property type="protein sequence ID" value="ENSACAP00000032448.1"/>
    <property type="gene ID" value="ENSACAG00000004647.3"/>
</dbReference>
<dbReference type="SUPFAM" id="SSF49899">
    <property type="entry name" value="Concanavalin A-like lectins/glucanases"/>
    <property type="match status" value="1"/>
</dbReference>
<dbReference type="PROSITE" id="PS50188">
    <property type="entry name" value="B302_SPRY"/>
    <property type="match status" value="1"/>
</dbReference>
<comment type="similarity">
    <text evidence="1">Belongs to the ohanin/vespryn family.</text>
</comment>
<dbReference type="InterPro" id="IPR013083">
    <property type="entry name" value="Znf_RING/FYVE/PHD"/>
</dbReference>
<feature type="domain" description="RING-type" evidence="9">
    <location>
        <begin position="13"/>
        <end position="55"/>
    </location>
</feature>
<dbReference type="CDD" id="cd19762">
    <property type="entry name" value="Bbox2_TRIM7-like"/>
    <property type="match status" value="1"/>
</dbReference>
<feature type="coiled-coil region" evidence="8">
    <location>
        <begin position="186"/>
        <end position="235"/>
    </location>
</feature>
<dbReference type="InterPro" id="IPR006574">
    <property type="entry name" value="PRY"/>
</dbReference>
<evidence type="ECO:0000256" key="3">
    <source>
        <dbReference type="ARBA" id="ARBA00022723"/>
    </source>
</evidence>
<feature type="domain" description="B box-type" evidence="10">
    <location>
        <begin position="87"/>
        <end position="128"/>
    </location>
</feature>
<dbReference type="Gene3D" id="2.60.120.920">
    <property type="match status" value="1"/>
</dbReference>
<dbReference type="SUPFAM" id="SSF57850">
    <property type="entry name" value="RING/U-box"/>
    <property type="match status" value="1"/>
</dbReference>
<dbReference type="Pfam" id="PF13765">
    <property type="entry name" value="PRY"/>
    <property type="match status" value="1"/>
</dbReference>
<keyword evidence="2" id="KW-0528">Neurotoxin</keyword>
<dbReference type="Gene3D" id="3.30.40.10">
    <property type="entry name" value="Zinc/RING finger domain, C3HC4 (zinc finger)"/>
    <property type="match status" value="1"/>
</dbReference>
<feature type="domain" description="B30.2/SPRY" evidence="11">
    <location>
        <begin position="286"/>
        <end position="462"/>
    </location>
</feature>
<dbReference type="SUPFAM" id="SSF57845">
    <property type="entry name" value="B-box zinc-binding domain"/>
    <property type="match status" value="1"/>
</dbReference>
<keyword evidence="4 7" id="KW-0863">Zinc-finger</keyword>
<dbReference type="SMART" id="SM00184">
    <property type="entry name" value="RING"/>
    <property type="match status" value="1"/>
</dbReference>
<dbReference type="Pfam" id="PF00643">
    <property type="entry name" value="zf-B_box"/>
    <property type="match status" value="1"/>
</dbReference>
<evidence type="ECO:0000259" key="10">
    <source>
        <dbReference type="PROSITE" id="PS50119"/>
    </source>
</evidence>
<dbReference type="Pfam" id="PF00622">
    <property type="entry name" value="SPRY"/>
    <property type="match status" value="1"/>
</dbReference>
<reference evidence="12 13" key="1">
    <citation type="submission" date="2009-12" db="EMBL/GenBank/DDBJ databases">
        <title>The Genome Sequence of Anolis carolinensis (Green Anole Lizard).</title>
        <authorList>
            <consortium name="The Genome Sequencing Platform"/>
            <person name="Di Palma F."/>
            <person name="Alfoldi J."/>
            <person name="Heiman D."/>
            <person name="Young S."/>
            <person name="Grabherr M."/>
            <person name="Johnson J."/>
            <person name="Lander E.S."/>
            <person name="Lindblad-Toh K."/>
        </authorList>
    </citation>
    <scope>NUCLEOTIDE SEQUENCE [LARGE SCALE GENOMIC DNA]</scope>
    <source>
        <strain evidence="12 13">JBL SC #1</strain>
    </source>
</reference>
<dbReference type="InterPro" id="IPR043136">
    <property type="entry name" value="B30.2/SPRY_sf"/>
</dbReference>
<keyword evidence="3" id="KW-0479">Metal-binding</keyword>
<dbReference type="PROSITE" id="PS00518">
    <property type="entry name" value="ZF_RING_1"/>
    <property type="match status" value="1"/>
</dbReference>
<protein>
    <recommendedName>
        <fullName evidence="14">Zinc finger protein RFP-like</fullName>
    </recommendedName>
</protein>
<organism evidence="12 13">
    <name type="scientific">Anolis carolinensis</name>
    <name type="common">Green anole</name>
    <name type="synonym">American chameleon</name>
    <dbReference type="NCBI Taxonomy" id="28377"/>
    <lineage>
        <taxon>Eukaryota</taxon>
        <taxon>Metazoa</taxon>
        <taxon>Chordata</taxon>
        <taxon>Craniata</taxon>
        <taxon>Vertebrata</taxon>
        <taxon>Euteleostomi</taxon>
        <taxon>Lepidosauria</taxon>
        <taxon>Squamata</taxon>
        <taxon>Bifurcata</taxon>
        <taxon>Unidentata</taxon>
        <taxon>Episquamata</taxon>
        <taxon>Toxicofera</taxon>
        <taxon>Iguania</taxon>
        <taxon>Dactyloidae</taxon>
        <taxon>Anolis</taxon>
    </lineage>
</organism>
<dbReference type="FunFam" id="2.60.120.920:FF:000004">
    <property type="entry name" value="Butyrophilin subfamily 1 member A1"/>
    <property type="match status" value="1"/>
</dbReference>
<gene>
    <name evidence="12" type="primary">LOC103278065</name>
</gene>
<dbReference type="Gene3D" id="3.30.160.60">
    <property type="entry name" value="Classic Zinc Finger"/>
    <property type="match status" value="1"/>
</dbReference>
<evidence type="ECO:0000256" key="2">
    <source>
        <dbReference type="ARBA" id="ARBA00022699"/>
    </source>
</evidence>
<dbReference type="GO" id="GO:0008270">
    <property type="term" value="F:zinc ion binding"/>
    <property type="evidence" value="ECO:0007669"/>
    <property type="project" value="UniProtKB-KW"/>
</dbReference>
<evidence type="ECO:0000256" key="6">
    <source>
        <dbReference type="ARBA" id="ARBA00034460"/>
    </source>
</evidence>
<dbReference type="InterPro" id="IPR017907">
    <property type="entry name" value="Znf_RING_CS"/>
</dbReference>
<evidence type="ECO:0008006" key="14">
    <source>
        <dbReference type="Google" id="ProtNLM"/>
    </source>
</evidence>
<accession>A0A803TB58</accession>
<dbReference type="Bgee" id="ENSACAG00000004647">
    <property type="expression patterns" value="Expressed in adrenal gland and 6 other cell types or tissues"/>
</dbReference>
<keyword evidence="8" id="KW-0175">Coiled coil</keyword>
<evidence type="ECO:0000313" key="13">
    <source>
        <dbReference type="Proteomes" id="UP000001646"/>
    </source>
</evidence>
<dbReference type="GeneTree" id="ENSGT01030000234669"/>
<dbReference type="PANTHER" id="PTHR24103">
    <property type="entry name" value="E3 UBIQUITIN-PROTEIN LIGASE TRIM"/>
    <property type="match status" value="1"/>
</dbReference>
<dbReference type="InterPro" id="IPR001841">
    <property type="entry name" value="Znf_RING"/>
</dbReference>
<comment type="function">
    <text evidence="6">Neurotoxin that produces dose-dependent hypolocomotion and hyperalgesia in mice. May directly act on the central nervous system, as it is 6500-fold more potent when administered intracerebroventricularly than intraperitoneal.</text>
</comment>
<evidence type="ECO:0000313" key="12">
    <source>
        <dbReference type="Ensembl" id="ENSACAP00000032448.1"/>
    </source>
</evidence>
<dbReference type="AlphaFoldDB" id="A0A803TB58"/>
<evidence type="ECO:0000256" key="7">
    <source>
        <dbReference type="PROSITE-ProRule" id="PRU00024"/>
    </source>
</evidence>
<name>A0A803TB58_ANOCA</name>
<dbReference type="InterPro" id="IPR003877">
    <property type="entry name" value="SPRY_dom"/>
</dbReference>
<evidence type="ECO:0000256" key="8">
    <source>
        <dbReference type="SAM" id="Coils"/>
    </source>
</evidence>
<dbReference type="InterPro" id="IPR050143">
    <property type="entry name" value="TRIM/RBCC"/>
</dbReference>
<sequence>MAAPEDLHDELTCPICLDYFEDPVTLAECGHNFCRSCLTQSHRRRRRKGACPQCRKLFQIENLITNWHLKNVVEIAMKMQEGRGKEGGVRVCKKHQEPLKLFCKEDEVLICVVCDRAKAHKNHEVVPLEEAPQDYKEKIASYLKSLKKLQEEMCAFKTQTDTESQVLLKQTKAGREKTVAAFKQLHQFLEEQEKLLLSQMEEVEKEIESKREEHMANLSEELSGLENIIREMELKCLQPASEFLQDIKSTLQRCEARKEFKKPDIYPLELKWKIWDYGDIALFLEGIMKQVRDELTSGFTLQKANVTLDPDTAHDHLILSEDRKSVTYGNTSQNLPDNPKRFKNTSFILGCDGFTSGRYFWEICVGEEDQWMAGVARKSMERKGDFVCGPEGGIWAIGKWGGAYRVANSPHHLTLPLNSELKRIRVSLNYAGGQVAFYDADTGAHLYSFSGASFTGDTPSFF</sequence>
<keyword evidence="13" id="KW-1185">Reference proteome</keyword>
<dbReference type="InterPro" id="IPR000315">
    <property type="entry name" value="Znf_B-box"/>
</dbReference>
<dbReference type="SMART" id="SM00449">
    <property type="entry name" value="SPRY"/>
    <property type="match status" value="1"/>
</dbReference>
<dbReference type="GO" id="GO:0061630">
    <property type="term" value="F:ubiquitin protein ligase activity"/>
    <property type="evidence" value="ECO:0000318"/>
    <property type="project" value="GO_Central"/>
</dbReference>